<evidence type="ECO:0000256" key="3">
    <source>
        <dbReference type="ARBA" id="ARBA00022781"/>
    </source>
</evidence>
<evidence type="ECO:0000256" key="5">
    <source>
        <dbReference type="ARBA" id="ARBA00023136"/>
    </source>
</evidence>
<dbReference type="PANTHER" id="PTHR11910">
    <property type="entry name" value="ATP SYNTHASE DELTA CHAIN"/>
    <property type="match status" value="1"/>
</dbReference>
<dbReference type="RefSeq" id="WP_145359658.1">
    <property type="nucleotide sequence ID" value="NZ_CP036265.1"/>
</dbReference>
<dbReference type="Gene3D" id="1.10.520.20">
    <property type="entry name" value="N-terminal domain of the delta subunit of the F1F0-ATP synthase"/>
    <property type="match status" value="1"/>
</dbReference>
<name>A0A517PBH8_9PLAN</name>
<evidence type="ECO:0000256" key="6">
    <source>
        <dbReference type="ARBA" id="ARBA00023310"/>
    </source>
</evidence>
<comment type="function">
    <text evidence="7">F(1)F(0) ATP synthase produces ATP from ADP in the presence of a proton or sodium gradient. F-type ATPases consist of two structural domains, F(1) containing the extramembraneous catalytic core and F(0) containing the membrane proton channel, linked together by a central stalk and a peripheral stalk. During catalysis, ATP synthesis in the catalytic domain of F(1) is coupled via a rotary mechanism of the central stalk subunits to proton translocation.</text>
</comment>
<dbReference type="InterPro" id="IPR026015">
    <property type="entry name" value="ATP_synth_OSCP/delta_N_sf"/>
</dbReference>
<sequence>MIDDTTAELAQAARTHSVMEDPSSTAIARTYADAFLRASGAPASEEGVDGVLEEFTSFQDDVLTPNPEFERMLLGASTSTDEKLGLIERVVVPRASQTFANFLRVLARHGRLELLPQILGEAHVAREAELGKQRVIVTTARPLSAEDLAGVESALAAATSYTPVVIPEVDPAILGGMVIRVGDTVYDSSLKARLRQLRGRLKAKATHEIQSGRDRLRHSEGD</sequence>
<dbReference type="GO" id="GO:0005886">
    <property type="term" value="C:plasma membrane"/>
    <property type="evidence" value="ECO:0007669"/>
    <property type="project" value="UniProtKB-SubCell"/>
</dbReference>
<dbReference type="InterPro" id="IPR000711">
    <property type="entry name" value="ATPase_OSCP/dsu"/>
</dbReference>
<dbReference type="GO" id="GO:0045259">
    <property type="term" value="C:proton-transporting ATP synthase complex"/>
    <property type="evidence" value="ECO:0007669"/>
    <property type="project" value="UniProtKB-KW"/>
</dbReference>
<dbReference type="Proteomes" id="UP000318741">
    <property type="component" value="Chromosome"/>
</dbReference>
<evidence type="ECO:0000256" key="7">
    <source>
        <dbReference type="HAMAP-Rule" id="MF_01416"/>
    </source>
</evidence>
<dbReference type="SUPFAM" id="SSF47928">
    <property type="entry name" value="N-terminal domain of the delta subunit of the F1F0-ATP synthase"/>
    <property type="match status" value="1"/>
</dbReference>
<dbReference type="KEGG" id="acaf:CA12_28260"/>
<accession>A0A517PBH8</accession>
<reference evidence="8 9" key="1">
    <citation type="submission" date="2019-02" db="EMBL/GenBank/DDBJ databases">
        <title>Deep-cultivation of Planctomycetes and their phenomic and genomic characterization uncovers novel biology.</title>
        <authorList>
            <person name="Wiegand S."/>
            <person name="Jogler M."/>
            <person name="Boedeker C."/>
            <person name="Pinto D."/>
            <person name="Vollmers J."/>
            <person name="Rivas-Marin E."/>
            <person name="Kohn T."/>
            <person name="Peeters S.H."/>
            <person name="Heuer A."/>
            <person name="Rast P."/>
            <person name="Oberbeckmann S."/>
            <person name="Bunk B."/>
            <person name="Jeske O."/>
            <person name="Meyerdierks A."/>
            <person name="Storesund J.E."/>
            <person name="Kallscheuer N."/>
            <person name="Luecker S."/>
            <person name="Lage O.M."/>
            <person name="Pohl T."/>
            <person name="Merkel B.J."/>
            <person name="Hornburger P."/>
            <person name="Mueller R.-W."/>
            <person name="Bruemmer F."/>
            <person name="Labrenz M."/>
            <person name="Spormann A.M."/>
            <person name="Op den Camp H."/>
            <person name="Overmann J."/>
            <person name="Amann R."/>
            <person name="Jetten M.S.M."/>
            <person name="Mascher T."/>
            <person name="Medema M.H."/>
            <person name="Devos D.P."/>
            <person name="Kaster A.-K."/>
            <person name="Ovreas L."/>
            <person name="Rohde M."/>
            <person name="Galperin M.Y."/>
            <person name="Jogler C."/>
        </authorList>
    </citation>
    <scope>NUCLEOTIDE SEQUENCE [LARGE SCALE GENOMIC DNA]</scope>
    <source>
        <strain evidence="8 9">CA12</strain>
    </source>
</reference>
<dbReference type="PRINTS" id="PR00125">
    <property type="entry name" value="ATPASEDELTA"/>
</dbReference>
<comment type="subcellular location">
    <subcellularLocation>
        <location evidence="7">Cell membrane</location>
        <topology evidence="7">Peripheral membrane protein</topology>
    </subcellularLocation>
    <subcellularLocation>
        <location evidence="1">Membrane</location>
    </subcellularLocation>
</comment>
<dbReference type="EMBL" id="CP036265">
    <property type="protein sequence ID" value="QDT16720.1"/>
    <property type="molecule type" value="Genomic_DNA"/>
</dbReference>
<keyword evidence="7" id="KW-0139">CF(1)</keyword>
<keyword evidence="6 7" id="KW-0066">ATP synthesis</keyword>
<evidence type="ECO:0000256" key="2">
    <source>
        <dbReference type="ARBA" id="ARBA00022448"/>
    </source>
</evidence>
<proteinExistence type="inferred from homology"/>
<keyword evidence="7" id="KW-1003">Cell membrane</keyword>
<keyword evidence="4 7" id="KW-0406">Ion transport</keyword>
<dbReference type="HAMAP" id="MF_01416">
    <property type="entry name" value="ATP_synth_delta_bact"/>
    <property type="match status" value="1"/>
</dbReference>
<gene>
    <name evidence="7 8" type="primary">atpH</name>
    <name evidence="8" type="ORF">CA12_28260</name>
</gene>
<dbReference type="NCBIfam" id="TIGR01145">
    <property type="entry name" value="ATP_synt_delta"/>
    <property type="match status" value="1"/>
</dbReference>
<evidence type="ECO:0000313" key="9">
    <source>
        <dbReference type="Proteomes" id="UP000318741"/>
    </source>
</evidence>
<organism evidence="8 9">
    <name type="scientific">Alienimonas californiensis</name>
    <dbReference type="NCBI Taxonomy" id="2527989"/>
    <lineage>
        <taxon>Bacteria</taxon>
        <taxon>Pseudomonadati</taxon>
        <taxon>Planctomycetota</taxon>
        <taxon>Planctomycetia</taxon>
        <taxon>Planctomycetales</taxon>
        <taxon>Planctomycetaceae</taxon>
        <taxon>Alienimonas</taxon>
    </lineage>
</organism>
<protein>
    <recommendedName>
        <fullName evidence="7">ATP synthase subunit delta</fullName>
    </recommendedName>
    <alternativeName>
        <fullName evidence="7">ATP synthase F(1) sector subunit delta</fullName>
    </alternativeName>
    <alternativeName>
        <fullName evidence="7">F-type ATPase subunit delta</fullName>
        <shortName evidence="7">F-ATPase subunit delta</shortName>
    </alternativeName>
</protein>
<keyword evidence="5 7" id="KW-0472">Membrane</keyword>
<dbReference type="Pfam" id="PF00213">
    <property type="entry name" value="OSCP"/>
    <property type="match status" value="1"/>
</dbReference>
<dbReference type="AlphaFoldDB" id="A0A517PBH8"/>
<comment type="similarity">
    <text evidence="7">Belongs to the ATPase delta chain family.</text>
</comment>
<keyword evidence="9" id="KW-1185">Reference proteome</keyword>
<evidence type="ECO:0000256" key="4">
    <source>
        <dbReference type="ARBA" id="ARBA00023065"/>
    </source>
</evidence>
<evidence type="ECO:0000256" key="1">
    <source>
        <dbReference type="ARBA" id="ARBA00004370"/>
    </source>
</evidence>
<dbReference type="GO" id="GO:0046933">
    <property type="term" value="F:proton-transporting ATP synthase activity, rotational mechanism"/>
    <property type="evidence" value="ECO:0007669"/>
    <property type="project" value="UniProtKB-UniRule"/>
</dbReference>
<evidence type="ECO:0000313" key="8">
    <source>
        <dbReference type="EMBL" id="QDT16720.1"/>
    </source>
</evidence>
<keyword evidence="3 7" id="KW-0375">Hydrogen ion transport</keyword>
<comment type="function">
    <text evidence="7">This protein is part of the stalk that links CF(0) to CF(1). It either transmits conformational changes from CF(0) to CF(1) or is implicated in proton conduction.</text>
</comment>
<dbReference type="OrthoDB" id="9802471at2"/>
<keyword evidence="2 7" id="KW-0813">Transport</keyword>